<evidence type="ECO:0000313" key="1">
    <source>
        <dbReference type="EMBL" id="PWA45528.1"/>
    </source>
</evidence>
<organism evidence="1 2">
    <name type="scientific">Artemisia annua</name>
    <name type="common">Sweet wormwood</name>
    <dbReference type="NCBI Taxonomy" id="35608"/>
    <lineage>
        <taxon>Eukaryota</taxon>
        <taxon>Viridiplantae</taxon>
        <taxon>Streptophyta</taxon>
        <taxon>Embryophyta</taxon>
        <taxon>Tracheophyta</taxon>
        <taxon>Spermatophyta</taxon>
        <taxon>Magnoliopsida</taxon>
        <taxon>eudicotyledons</taxon>
        <taxon>Gunneridae</taxon>
        <taxon>Pentapetalae</taxon>
        <taxon>asterids</taxon>
        <taxon>campanulids</taxon>
        <taxon>Asterales</taxon>
        <taxon>Asteraceae</taxon>
        <taxon>Asteroideae</taxon>
        <taxon>Anthemideae</taxon>
        <taxon>Artemisiinae</taxon>
        <taxon>Artemisia</taxon>
    </lineage>
</organism>
<dbReference type="STRING" id="35608.A0A2U1L944"/>
<comment type="caution">
    <text evidence="1">The sequence shown here is derived from an EMBL/GenBank/DDBJ whole genome shotgun (WGS) entry which is preliminary data.</text>
</comment>
<sequence length="117" mass="12958">MGCPIRGVILDPIVAMQMGIQGRKLQNELAEGHLTGVAFDRRICHSTNLFWTKKSLVDQNCHPRKHDIDVPSLTSIEAMRTPSFADLLAATNIACENGTKCVENGSKLKHHHQVGTW</sequence>
<dbReference type="Proteomes" id="UP000245207">
    <property type="component" value="Unassembled WGS sequence"/>
</dbReference>
<dbReference type="OrthoDB" id="10596718at2759"/>
<accession>A0A2U1L944</accession>
<protein>
    <submittedName>
        <fullName evidence="1">ATP binding microtubule motor family protein</fullName>
    </submittedName>
</protein>
<proteinExistence type="predicted"/>
<dbReference type="AlphaFoldDB" id="A0A2U1L944"/>
<reference evidence="1 2" key="1">
    <citation type="journal article" date="2018" name="Mol. Plant">
        <title>The genome of Artemisia annua provides insight into the evolution of Asteraceae family and artemisinin biosynthesis.</title>
        <authorList>
            <person name="Shen Q."/>
            <person name="Zhang L."/>
            <person name="Liao Z."/>
            <person name="Wang S."/>
            <person name="Yan T."/>
            <person name="Shi P."/>
            <person name="Liu M."/>
            <person name="Fu X."/>
            <person name="Pan Q."/>
            <person name="Wang Y."/>
            <person name="Lv Z."/>
            <person name="Lu X."/>
            <person name="Zhang F."/>
            <person name="Jiang W."/>
            <person name="Ma Y."/>
            <person name="Chen M."/>
            <person name="Hao X."/>
            <person name="Li L."/>
            <person name="Tang Y."/>
            <person name="Lv G."/>
            <person name="Zhou Y."/>
            <person name="Sun X."/>
            <person name="Brodelius P.E."/>
            <person name="Rose J.K.C."/>
            <person name="Tang K."/>
        </authorList>
    </citation>
    <scope>NUCLEOTIDE SEQUENCE [LARGE SCALE GENOMIC DNA]</scope>
    <source>
        <strain evidence="2">cv. Huhao1</strain>
        <tissue evidence="1">Leaf</tissue>
    </source>
</reference>
<gene>
    <name evidence="1" type="ORF">CTI12_AA516960</name>
</gene>
<keyword evidence="2" id="KW-1185">Reference proteome</keyword>
<evidence type="ECO:0000313" key="2">
    <source>
        <dbReference type="Proteomes" id="UP000245207"/>
    </source>
</evidence>
<dbReference type="EMBL" id="PKPP01010718">
    <property type="protein sequence ID" value="PWA45528.1"/>
    <property type="molecule type" value="Genomic_DNA"/>
</dbReference>
<name>A0A2U1L944_ARTAN</name>